<evidence type="ECO:0000313" key="3">
    <source>
        <dbReference type="EMBL" id="CAF3810235.1"/>
    </source>
</evidence>
<evidence type="ECO:0000313" key="4">
    <source>
        <dbReference type="Proteomes" id="UP000682733"/>
    </source>
</evidence>
<sequence length="145" mass="16872">MHIPFFLIDESMRGQHIGKWLLAEIEQYAWAQSVDHIQLNPVDEEAESFFKHMNYALYEKDFDNALTKENPLTKEKKYSTLSVISIVNLISMGLFNGQRRFKDARIISLSEQFKYSYNPCYSFTEAAYQNVAACQNKRNAGKKSK</sequence>
<dbReference type="AlphaFoldDB" id="A0A8S2JGM7"/>
<dbReference type="EMBL" id="CAJOBA010007717">
    <property type="protein sequence ID" value="CAF3810235.1"/>
    <property type="molecule type" value="Genomic_DNA"/>
</dbReference>
<organism evidence="3 4">
    <name type="scientific">Didymodactylos carnosus</name>
    <dbReference type="NCBI Taxonomy" id="1234261"/>
    <lineage>
        <taxon>Eukaryota</taxon>
        <taxon>Metazoa</taxon>
        <taxon>Spiralia</taxon>
        <taxon>Gnathifera</taxon>
        <taxon>Rotifera</taxon>
        <taxon>Eurotatoria</taxon>
        <taxon>Bdelloidea</taxon>
        <taxon>Philodinida</taxon>
        <taxon>Philodinidae</taxon>
        <taxon>Didymodactylos</taxon>
    </lineage>
</organism>
<evidence type="ECO:0000259" key="1">
    <source>
        <dbReference type="Pfam" id="PF00583"/>
    </source>
</evidence>
<dbReference type="GO" id="GO:0016747">
    <property type="term" value="F:acyltransferase activity, transferring groups other than amino-acyl groups"/>
    <property type="evidence" value="ECO:0007669"/>
    <property type="project" value="InterPro"/>
</dbReference>
<proteinExistence type="predicted"/>
<protein>
    <recommendedName>
        <fullName evidence="1">N-acetyltransferase domain-containing protein</fullName>
    </recommendedName>
</protein>
<dbReference type="InterPro" id="IPR000182">
    <property type="entry name" value="GNAT_dom"/>
</dbReference>
<dbReference type="EMBL" id="CAJNOK010007705">
    <property type="protein sequence ID" value="CAF1042087.1"/>
    <property type="molecule type" value="Genomic_DNA"/>
</dbReference>
<dbReference type="Proteomes" id="UP000677228">
    <property type="component" value="Unassembled WGS sequence"/>
</dbReference>
<reference evidence="3" key="1">
    <citation type="submission" date="2021-02" db="EMBL/GenBank/DDBJ databases">
        <authorList>
            <person name="Nowell W R."/>
        </authorList>
    </citation>
    <scope>NUCLEOTIDE SEQUENCE</scope>
</reference>
<gene>
    <name evidence="2" type="ORF">OVA965_LOCUS16537</name>
    <name evidence="3" type="ORF">TMI583_LOCUS16547</name>
</gene>
<dbReference type="CDD" id="cd04301">
    <property type="entry name" value="NAT_SF"/>
    <property type="match status" value="1"/>
</dbReference>
<name>A0A8S2JGM7_9BILA</name>
<feature type="domain" description="N-acetyltransferase" evidence="1">
    <location>
        <begin position="2"/>
        <end position="54"/>
    </location>
</feature>
<accession>A0A8S2JGM7</accession>
<comment type="caution">
    <text evidence="3">The sequence shown here is derived from an EMBL/GenBank/DDBJ whole genome shotgun (WGS) entry which is preliminary data.</text>
</comment>
<dbReference type="InterPro" id="IPR016181">
    <property type="entry name" value="Acyl_CoA_acyltransferase"/>
</dbReference>
<dbReference type="SUPFAM" id="SSF55729">
    <property type="entry name" value="Acyl-CoA N-acyltransferases (Nat)"/>
    <property type="match status" value="1"/>
</dbReference>
<dbReference type="Gene3D" id="3.40.630.30">
    <property type="match status" value="1"/>
</dbReference>
<dbReference type="Proteomes" id="UP000682733">
    <property type="component" value="Unassembled WGS sequence"/>
</dbReference>
<dbReference type="Pfam" id="PF00583">
    <property type="entry name" value="Acetyltransf_1"/>
    <property type="match status" value="1"/>
</dbReference>
<evidence type="ECO:0000313" key="2">
    <source>
        <dbReference type="EMBL" id="CAF1042087.1"/>
    </source>
</evidence>